<feature type="non-terminal residue" evidence="1">
    <location>
        <position position="1"/>
    </location>
</feature>
<protein>
    <submittedName>
        <fullName evidence="1">14444_t:CDS:1</fullName>
    </submittedName>
</protein>
<dbReference type="AlphaFoldDB" id="A0A9W4X6Z0"/>
<reference evidence="1" key="1">
    <citation type="submission" date="2022-08" db="EMBL/GenBank/DDBJ databases">
        <authorList>
            <person name="Kallberg Y."/>
            <person name="Tangrot J."/>
            <person name="Rosling A."/>
        </authorList>
    </citation>
    <scope>NUCLEOTIDE SEQUENCE</scope>
    <source>
        <strain evidence="1">Wild A</strain>
    </source>
</reference>
<sequence>ISTQLNIPTSTVSDIIKSIEKQVLLNLSDITDKFNISLNTTLHSNMVRSYLYDE</sequence>
<evidence type="ECO:0000313" key="2">
    <source>
        <dbReference type="Proteomes" id="UP001153678"/>
    </source>
</evidence>
<dbReference type="Proteomes" id="UP001153678">
    <property type="component" value="Unassembled WGS sequence"/>
</dbReference>
<comment type="caution">
    <text evidence="1">The sequence shown here is derived from an EMBL/GenBank/DDBJ whole genome shotgun (WGS) entry which is preliminary data.</text>
</comment>
<dbReference type="OrthoDB" id="2429547at2759"/>
<keyword evidence="2" id="KW-1185">Reference proteome</keyword>
<gene>
    <name evidence="1" type="ORF">FWILDA_LOCUS19071</name>
</gene>
<name>A0A9W4X6Z0_9GLOM</name>
<feature type="non-terminal residue" evidence="1">
    <location>
        <position position="54"/>
    </location>
</feature>
<organism evidence="1 2">
    <name type="scientific">Funneliformis geosporum</name>
    <dbReference type="NCBI Taxonomy" id="1117311"/>
    <lineage>
        <taxon>Eukaryota</taxon>
        <taxon>Fungi</taxon>
        <taxon>Fungi incertae sedis</taxon>
        <taxon>Mucoromycota</taxon>
        <taxon>Glomeromycotina</taxon>
        <taxon>Glomeromycetes</taxon>
        <taxon>Glomerales</taxon>
        <taxon>Glomeraceae</taxon>
        <taxon>Funneliformis</taxon>
    </lineage>
</organism>
<evidence type="ECO:0000313" key="1">
    <source>
        <dbReference type="EMBL" id="CAI2199433.1"/>
    </source>
</evidence>
<proteinExistence type="predicted"/>
<dbReference type="EMBL" id="CAMKVN010021325">
    <property type="protein sequence ID" value="CAI2199433.1"/>
    <property type="molecule type" value="Genomic_DNA"/>
</dbReference>
<accession>A0A9W4X6Z0</accession>